<evidence type="ECO:0000313" key="2">
    <source>
        <dbReference type="EMBL" id="TKR72671.1"/>
    </source>
</evidence>
<dbReference type="EMBL" id="AZBU02000006">
    <property type="protein sequence ID" value="TKR72671.1"/>
    <property type="molecule type" value="Genomic_DNA"/>
</dbReference>
<keyword evidence="1" id="KW-1133">Transmembrane helix</keyword>
<keyword evidence="1" id="KW-0472">Membrane</keyword>
<protein>
    <submittedName>
        <fullName evidence="2">Uncharacterized protein</fullName>
    </submittedName>
</protein>
<organism evidence="2 3">
    <name type="scientific">Steinernema carpocapsae</name>
    <name type="common">Entomopathogenic nematode</name>
    <dbReference type="NCBI Taxonomy" id="34508"/>
    <lineage>
        <taxon>Eukaryota</taxon>
        <taxon>Metazoa</taxon>
        <taxon>Ecdysozoa</taxon>
        <taxon>Nematoda</taxon>
        <taxon>Chromadorea</taxon>
        <taxon>Rhabditida</taxon>
        <taxon>Tylenchina</taxon>
        <taxon>Panagrolaimomorpha</taxon>
        <taxon>Strongyloidoidea</taxon>
        <taxon>Steinernematidae</taxon>
        <taxon>Steinernema</taxon>
    </lineage>
</organism>
<dbReference type="Proteomes" id="UP000298663">
    <property type="component" value="Unassembled WGS sequence"/>
</dbReference>
<accession>A0A4U5MSI3</accession>
<feature type="transmembrane region" description="Helical" evidence="1">
    <location>
        <begin position="64"/>
        <end position="82"/>
    </location>
</feature>
<keyword evidence="1" id="KW-0812">Transmembrane</keyword>
<gene>
    <name evidence="2" type="ORF">L596_020084</name>
</gene>
<sequence length="95" mass="11215">MSERPTSEAATFEAEITPEEYLKRYRDREIYPEWIALLVSPLIFAGFVAYFANVLYEGVSMKEVQPLLRFIFYVIVALWVVWEGKEEEEESKKEV</sequence>
<reference evidence="2 3" key="1">
    <citation type="journal article" date="2015" name="Genome Biol.">
        <title>Comparative genomics of Steinernema reveals deeply conserved gene regulatory networks.</title>
        <authorList>
            <person name="Dillman A.R."/>
            <person name="Macchietto M."/>
            <person name="Porter C.F."/>
            <person name="Rogers A."/>
            <person name="Williams B."/>
            <person name="Antoshechkin I."/>
            <person name="Lee M.M."/>
            <person name="Goodwin Z."/>
            <person name="Lu X."/>
            <person name="Lewis E.E."/>
            <person name="Goodrich-Blair H."/>
            <person name="Stock S.P."/>
            <person name="Adams B.J."/>
            <person name="Sternberg P.W."/>
            <person name="Mortazavi A."/>
        </authorList>
    </citation>
    <scope>NUCLEOTIDE SEQUENCE [LARGE SCALE GENOMIC DNA]</scope>
    <source>
        <strain evidence="2 3">ALL</strain>
    </source>
</reference>
<evidence type="ECO:0000256" key="1">
    <source>
        <dbReference type="SAM" id="Phobius"/>
    </source>
</evidence>
<proteinExistence type="predicted"/>
<reference evidence="2 3" key="2">
    <citation type="journal article" date="2019" name="G3 (Bethesda)">
        <title>Hybrid Assembly of the Genome of the Entomopathogenic Nematode Steinernema carpocapsae Identifies the X-Chromosome.</title>
        <authorList>
            <person name="Serra L."/>
            <person name="Macchietto M."/>
            <person name="Macias-Munoz A."/>
            <person name="McGill C.J."/>
            <person name="Rodriguez I.M."/>
            <person name="Rodriguez B."/>
            <person name="Murad R."/>
            <person name="Mortazavi A."/>
        </authorList>
    </citation>
    <scope>NUCLEOTIDE SEQUENCE [LARGE SCALE GENOMIC DNA]</scope>
    <source>
        <strain evidence="2 3">ALL</strain>
    </source>
</reference>
<comment type="caution">
    <text evidence="2">The sequence shown here is derived from an EMBL/GenBank/DDBJ whole genome shotgun (WGS) entry which is preliminary data.</text>
</comment>
<name>A0A4U5MSI3_STECR</name>
<keyword evidence="3" id="KW-1185">Reference proteome</keyword>
<feature type="transmembrane region" description="Helical" evidence="1">
    <location>
        <begin position="34"/>
        <end position="52"/>
    </location>
</feature>
<dbReference type="AlphaFoldDB" id="A0A4U5MSI3"/>
<evidence type="ECO:0000313" key="3">
    <source>
        <dbReference type="Proteomes" id="UP000298663"/>
    </source>
</evidence>